<dbReference type="InterPro" id="IPR045090">
    <property type="entry name" value="Pept_M3A_M3B"/>
</dbReference>
<comment type="similarity">
    <text evidence="1 7">Belongs to the peptidase M3 family.</text>
</comment>
<dbReference type="STRING" id="37001.A0A1A9X1T4"/>
<keyword evidence="10" id="KW-1185">Reference proteome</keyword>
<keyword evidence="3 7" id="KW-0479">Metal-binding</keyword>
<dbReference type="VEuPathDB" id="VectorBase:GBRI041111"/>
<evidence type="ECO:0000313" key="9">
    <source>
        <dbReference type="EnsemblMetazoa" id="GBRI041111-PA"/>
    </source>
</evidence>
<dbReference type="Gene3D" id="1.10.1370.10">
    <property type="entry name" value="Neurolysin, domain 3"/>
    <property type="match status" value="1"/>
</dbReference>
<dbReference type="Pfam" id="PF01432">
    <property type="entry name" value="Peptidase_M3"/>
    <property type="match status" value="1"/>
</dbReference>
<dbReference type="InterPro" id="IPR034005">
    <property type="entry name" value="M3A_DCP"/>
</dbReference>
<keyword evidence="5 7" id="KW-0862">Zinc</keyword>
<dbReference type="Gene3D" id="3.40.390.10">
    <property type="entry name" value="Collagenase (Catalytic Domain)"/>
    <property type="match status" value="1"/>
</dbReference>
<proteinExistence type="inferred from homology"/>
<dbReference type="InterPro" id="IPR024079">
    <property type="entry name" value="MetalloPept_cat_dom_sf"/>
</dbReference>
<dbReference type="GO" id="GO:0006508">
    <property type="term" value="P:proteolysis"/>
    <property type="evidence" value="ECO:0007669"/>
    <property type="project" value="UniProtKB-KW"/>
</dbReference>
<dbReference type="InterPro" id="IPR001567">
    <property type="entry name" value="Pept_M3A_M3B_dom"/>
</dbReference>
<evidence type="ECO:0000313" key="10">
    <source>
        <dbReference type="Proteomes" id="UP000091820"/>
    </source>
</evidence>
<comment type="cofactor">
    <cofactor evidence="7">
        <name>Zn(2+)</name>
        <dbReference type="ChEBI" id="CHEBI:29105"/>
    </cofactor>
    <text evidence="7">Binds 1 zinc ion.</text>
</comment>
<dbReference type="AlphaFoldDB" id="A0A1A9X1T4"/>
<organism evidence="9 10">
    <name type="scientific">Glossina brevipalpis</name>
    <dbReference type="NCBI Taxonomy" id="37001"/>
    <lineage>
        <taxon>Eukaryota</taxon>
        <taxon>Metazoa</taxon>
        <taxon>Ecdysozoa</taxon>
        <taxon>Arthropoda</taxon>
        <taxon>Hexapoda</taxon>
        <taxon>Insecta</taxon>
        <taxon>Pterygota</taxon>
        <taxon>Neoptera</taxon>
        <taxon>Endopterygota</taxon>
        <taxon>Diptera</taxon>
        <taxon>Brachycera</taxon>
        <taxon>Muscomorpha</taxon>
        <taxon>Hippoboscoidea</taxon>
        <taxon>Glossinidae</taxon>
        <taxon>Glossina</taxon>
    </lineage>
</organism>
<dbReference type="PANTHER" id="PTHR11804:SF83">
    <property type="entry name" value="LD37516P"/>
    <property type="match status" value="1"/>
</dbReference>
<evidence type="ECO:0000256" key="2">
    <source>
        <dbReference type="ARBA" id="ARBA00022670"/>
    </source>
</evidence>
<keyword evidence="4 7" id="KW-0378">Hydrolase</keyword>
<evidence type="ECO:0000256" key="6">
    <source>
        <dbReference type="ARBA" id="ARBA00023049"/>
    </source>
</evidence>
<evidence type="ECO:0000256" key="3">
    <source>
        <dbReference type="ARBA" id="ARBA00022723"/>
    </source>
</evidence>
<dbReference type="Proteomes" id="UP000091820">
    <property type="component" value="Unassembled WGS sequence"/>
</dbReference>
<dbReference type="InterPro" id="IPR024077">
    <property type="entry name" value="Neurolysin/TOP_dom2"/>
</dbReference>
<evidence type="ECO:0000256" key="1">
    <source>
        <dbReference type="ARBA" id="ARBA00006040"/>
    </source>
</evidence>
<dbReference type="SUPFAM" id="SSF55486">
    <property type="entry name" value="Metalloproteases ('zincins'), catalytic domain"/>
    <property type="match status" value="1"/>
</dbReference>
<keyword evidence="6 7" id="KW-0482">Metalloprotease</keyword>
<evidence type="ECO:0000256" key="4">
    <source>
        <dbReference type="ARBA" id="ARBA00022801"/>
    </source>
</evidence>
<dbReference type="GO" id="GO:0004222">
    <property type="term" value="F:metalloendopeptidase activity"/>
    <property type="evidence" value="ECO:0007669"/>
    <property type="project" value="InterPro"/>
</dbReference>
<feature type="domain" description="Peptidase M3A/M3B catalytic" evidence="8">
    <location>
        <begin position="265"/>
        <end position="714"/>
    </location>
</feature>
<evidence type="ECO:0000256" key="5">
    <source>
        <dbReference type="ARBA" id="ARBA00022833"/>
    </source>
</evidence>
<reference evidence="9" key="2">
    <citation type="submission" date="2020-05" db="UniProtKB">
        <authorList>
            <consortium name="EnsemblMetazoa"/>
        </authorList>
    </citation>
    <scope>IDENTIFICATION</scope>
    <source>
        <strain evidence="9">IAEA</strain>
    </source>
</reference>
<name>A0A1A9X1T4_9MUSC</name>
<dbReference type="CDD" id="cd06456">
    <property type="entry name" value="M3A_DCP"/>
    <property type="match status" value="1"/>
</dbReference>
<reference evidence="10" key="1">
    <citation type="submission" date="2014-03" db="EMBL/GenBank/DDBJ databases">
        <authorList>
            <person name="Aksoy S."/>
            <person name="Warren W."/>
            <person name="Wilson R.K."/>
        </authorList>
    </citation>
    <scope>NUCLEOTIDE SEQUENCE [LARGE SCALE GENOMIC DNA]</scope>
    <source>
        <strain evidence="10">IAEA</strain>
    </source>
</reference>
<evidence type="ECO:0000259" key="8">
    <source>
        <dbReference type="Pfam" id="PF01432"/>
    </source>
</evidence>
<protein>
    <recommendedName>
        <fullName evidence="8">Peptidase M3A/M3B catalytic domain-containing protein</fullName>
    </recommendedName>
</protein>
<dbReference type="GO" id="GO:0046872">
    <property type="term" value="F:metal ion binding"/>
    <property type="evidence" value="ECO:0007669"/>
    <property type="project" value="UniProtKB-UniRule"/>
</dbReference>
<sequence length="725" mass="82144">MLNLRHQMHYGLIRKRWFYTSNKNSGYIVLVPEIGEEGLTGDISVKPDGLPEFNDITIENCLGAIGRQAGAVEKVVKQVESEILTDNKIGKPLNAVELFRKLDEATGPLDTTWGIAKALYLGNSTLIPTKTYMNIHDRARKARATKFCSKLIYDALQEEQKSLGEKTEGRVLQKYLLEGRLNGLGLKGNDRESLKEVLIRLGRERANFKNKVNVSTHSFAHLIKDYQLVRDFPITLLEATIIDTNTPINQGPWKLTLQPQIVDGFLKHCPDRAHRWNIWQANVRKASTHMDKSLENSTHIEKIRSLRKRQANILGFPNYATMSMQTKMAGDISHLKRLFAKLVQFAGPAQTVEIEQLQNFATANGFGHTLDVYDVSYWQRKYLLSEYKLDEEILRTYFPLPKVLSGLFAFTEKLFGIKIVERTDAQVWQPLVKYYDVYDNNRGLKSVGGFYIDCYSKENKFGKNSGWMVSIRNRNDSAQLSPLCALIFNFTPPSGDGHCLLSTDDLRMVFKTFGSALQHILTEAPFTELAGLSNIEWDASQVAGCVLSNFLDNPAILKSMSAHNETGEPLPDDLANKIKLLKTHLAGYNLCEELYVADLDIELHQCDNFWLDVVRKLWPIYKRMPLDKKDSHPCSFTEIFSGDWGAAKFSHLYSKVIAADILEAFEDNNEDMSSVGERFKKTFLSLGGAVPAAEVFRRFRDRDPSVEALLKSLNILQYSQTTGNS</sequence>
<dbReference type="EnsemblMetazoa" id="GBRI041111-RA">
    <property type="protein sequence ID" value="GBRI041111-PA"/>
    <property type="gene ID" value="GBRI041111"/>
</dbReference>
<dbReference type="FunFam" id="3.40.390.10:FF:000059">
    <property type="entry name" value="Oligopeptidase, putative"/>
    <property type="match status" value="1"/>
</dbReference>
<keyword evidence="2 7" id="KW-0645">Protease</keyword>
<evidence type="ECO:0000256" key="7">
    <source>
        <dbReference type="RuleBase" id="RU003435"/>
    </source>
</evidence>
<accession>A0A1A9X1T4</accession>
<dbReference type="PANTHER" id="PTHR11804">
    <property type="entry name" value="PROTEASE M3 THIMET OLIGOPEPTIDASE-RELATED"/>
    <property type="match status" value="1"/>
</dbReference>